<dbReference type="Gene3D" id="3.40.718.10">
    <property type="entry name" value="Isopropylmalate Dehydrogenase"/>
    <property type="match status" value="1"/>
</dbReference>
<keyword evidence="5 10" id="KW-0443">Lipid metabolism</keyword>
<sequence>MKIAIDLMGGDNAPDVTKVAVNKFVKDYNDVEILVFGHQDHNDFDHERIEFIHCEDVVTMEDDPVRSVKRKKDSSMMQMIQYMKEHREVAGLSAGSTGALMSGGLFILGRIPTIERPALANMLPTKSTKGFFFLDIGANSQNKPEHLVQYAKMGSIYMEKMNGISAPTVGLLNIGTEEKKGTDLTKETHQRLKETDLNYIGYVESRSILKDSADVVVTDGFTGNMVLKSIEGTASFMMDVIKESMMQNIIRKFSALSLKHAFKDVKKTLDYTEYGGAILLGLDGTLVKAHGSSNEKAIYSGLRQCYQLTQNEVTQKIKYSILEGSDE</sequence>
<dbReference type="PANTHER" id="PTHR30100:SF1">
    <property type="entry name" value="PHOSPHATE ACYLTRANSFERASE"/>
    <property type="match status" value="1"/>
</dbReference>
<keyword evidence="6 10" id="KW-0594">Phospholipid biosynthesis</keyword>
<dbReference type="SUPFAM" id="SSF53659">
    <property type="entry name" value="Isocitrate/Isopropylmalate dehydrogenase-like"/>
    <property type="match status" value="1"/>
</dbReference>
<comment type="subunit">
    <text evidence="9 10">Homodimer. Probably interacts with PlsY.</text>
</comment>
<protein>
    <recommendedName>
        <fullName evidence="8 10">Phosphate acyltransferase</fullName>
        <ecNumber evidence="8 10">2.3.1.274</ecNumber>
    </recommendedName>
    <alternativeName>
        <fullName evidence="10">Acyl-ACP phosphotransacylase</fullName>
    </alternativeName>
    <alternativeName>
        <fullName evidence="10">Acyl-[acyl-carrier-protein]--phosphate acyltransferase</fullName>
    </alternativeName>
    <alternativeName>
        <fullName evidence="10">Phosphate-acyl-ACP acyltransferase</fullName>
    </alternativeName>
</protein>
<evidence type="ECO:0000313" key="12">
    <source>
        <dbReference type="Proteomes" id="UP000277108"/>
    </source>
</evidence>
<keyword evidence="3 10" id="KW-0444">Lipid biosynthesis</keyword>
<evidence type="ECO:0000256" key="7">
    <source>
        <dbReference type="ARBA" id="ARBA00023264"/>
    </source>
</evidence>
<dbReference type="PIRSF" id="PIRSF002465">
    <property type="entry name" value="Phsphlp_syn_PlsX"/>
    <property type="match status" value="1"/>
</dbReference>
<comment type="catalytic activity">
    <reaction evidence="1 10">
        <text>a fatty acyl-[ACP] + phosphate = an acyl phosphate + holo-[ACP]</text>
        <dbReference type="Rhea" id="RHEA:42292"/>
        <dbReference type="Rhea" id="RHEA-COMP:9685"/>
        <dbReference type="Rhea" id="RHEA-COMP:14125"/>
        <dbReference type="ChEBI" id="CHEBI:43474"/>
        <dbReference type="ChEBI" id="CHEBI:59918"/>
        <dbReference type="ChEBI" id="CHEBI:64479"/>
        <dbReference type="ChEBI" id="CHEBI:138651"/>
        <dbReference type="EC" id="2.3.1.274"/>
    </reaction>
</comment>
<evidence type="ECO:0000256" key="9">
    <source>
        <dbReference type="ARBA" id="ARBA00046608"/>
    </source>
</evidence>
<evidence type="ECO:0000256" key="5">
    <source>
        <dbReference type="ARBA" id="ARBA00023098"/>
    </source>
</evidence>
<comment type="subcellular location">
    <subcellularLocation>
        <location evidence="10">Cytoplasm</location>
    </subcellularLocation>
    <text evidence="10">Associated with the membrane possibly through PlsY.</text>
</comment>
<dbReference type="NCBIfam" id="TIGR00182">
    <property type="entry name" value="plsX"/>
    <property type="match status" value="1"/>
</dbReference>
<evidence type="ECO:0000256" key="10">
    <source>
        <dbReference type="HAMAP-Rule" id="MF_00019"/>
    </source>
</evidence>
<keyword evidence="2 10" id="KW-0963">Cytoplasm</keyword>
<keyword evidence="11" id="KW-0012">Acyltransferase</keyword>
<dbReference type="InterPro" id="IPR003664">
    <property type="entry name" value="FA_synthesis"/>
</dbReference>
<dbReference type="InterPro" id="IPR012281">
    <property type="entry name" value="Phospholipid_synth_PlsX-like"/>
</dbReference>
<dbReference type="OrthoDB" id="9806408at2"/>
<keyword evidence="4 10" id="KW-0808">Transferase</keyword>
<keyword evidence="12" id="KW-1185">Reference proteome</keyword>
<dbReference type="GO" id="GO:0043811">
    <property type="term" value="F:phosphate:acyl-[acyl carrier protein] acyltransferase activity"/>
    <property type="evidence" value="ECO:0007669"/>
    <property type="project" value="UniProtKB-UniRule"/>
</dbReference>
<reference evidence="11 12" key="1">
    <citation type="submission" date="2018-11" db="EMBL/GenBank/DDBJ databases">
        <title>Genomic Encyclopedia of Type Strains, Phase IV (KMG-IV): sequencing the most valuable type-strain genomes for metagenomic binning, comparative biology and taxonomic classification.</title>
        <authorList>
            <person name="Goeker M."/>
        </authorList>
    </citation>
    <scope>NUCLEOTIDE SEQUENCE [LARGE SCALE GENOMIC DNA]</scope>
    <source>
        <strain evidence="11 12">DSM 29158</strain>
    </source>
</reference>
<evidence type="ECO:0000256" key="3">
    <source>
        <dbReference type="ARBA" id="ARBA00022516"/>
    </source>
</evidence>
<dbReference type="STRING" id="1849491.BVH56_05090"/>
<comment type="pathway">
    <text evidence="10">Lipid metabolism; phospholipid metabolism.</text>
</comment>
<comment type="function">
    <text evidence="10">Catalyzes the reversible formation of acyl-phosphate (acyl-PO(4)) from acyl-[acyl-carrier-protein] (acyl-ACP). This enzyme utilizes acyl-ACP as fatty acyl donor, but not acyl-CoA.</text>
</comment>
<accession>A0A1Q1G1W1</accession>
<evidence type="ECO:0000313" key="11">
    <source>
        <dbReference type="EMBL" id="RPF57836.1"/>
    </source>
</evidence>
<evidence type="ECO:0000256" key="4">
    <source>
        <dbReference type="ARBA" id="ARBA00022679"/>
    </source>
</evidence>
<dbReference type="HAMAP" id="MF_00019">
    <property type="entry name" value="PlsX"/>
    <property type="match status" value="1"/>
</dbReference>
<dbReference type="RefSeq" id="WP_077140412.1">
    <property type="nucleotide sequence ID" value="NZ_CBCSGK010000001.1"/>
</dbReference>
<name>A0A1Q1G1W1_9BACL</name>
<dbReference type="UniPathway" id="UPA00085"/>
<evidence type="ECO:0000256" key="6">
    <source>
        <dbReference type="ARBA" id="ARBA00023209"/>
    </source>
</evidence>
<dbReference type="AlphaFoldDB" id="A0A1Q1G1W1"/>
<dbReference type="GO" id="GO:0008654">
    <property type="term" value="P:phospholipid biosynthetic process"/>
    <property type="evidence" value="ECO:0007669"/>
    <property type="project" value="UniProtKB-KW"/>
</dbReference>
<dbReference type="GO" id="GO:0006633">
    <property type="term" value="P:fatty acid biosynthetic process"/>
    <property type="evidence" value="ECO:0007669"/>
    <property type="project" value="UniProtKB-UniRule"/>
</dbReference>
<evidence type="ECO:0000256" key="1">
    <source>
        <dbReference type="ARBA" id="ARBA00001232"/>
    </source>
</evidence>
<proteinExistence type="inferred from homology"/>
<dbReference type="Pfam" id="PF02504">
    <property type="entry name" value="FA_synthesis"/>
    <property type="match status" value="1"/>
</dbReference>
<evidence type="ECO:0000256" key="2">
    <source>
        <dbReference type="ARBA" id="ARBA00022490"/>
    </source>
</evidence>
<gene>
    <name evidence="10" type="primary">plsX</name>
    <name evidence="11" type="ORF">EDD62_0471</name>
</gene>
<dbReference type="Proteomes" id="UP000277108">
    <property type="component" value="Unassembled WGS sequence"/>
</dbReference>
<dbReference type="PANTHER" id="PTHR30100">
    <property type="entry name" value="FATTY ACID/PHOSPHOLIPID SYNTHESIS PROTEIN PLSX"/>
    <property type="match status" value="1"/>
</dbReference>
<dbReference type="EMBL" id="RKRK01000002">
    <property type="protein sequence ID" value="RPF57836.1"/>
    <property type="molecule type" value="Genomic_DNA"/>
</dbReference>
<keyword evidence="7 10" id="KW-1208">Phospholipid metabolism</keyword>
<dbReference type="GO" id="GO:0005737">
    <property type="term" value="C:cytoplasm"/>
    <property type="evidence" value="ECO:0007669"/>
    <property type="project" value="UniProtKB-SubCell"/>
</dbReference>
<accession>A0A3N5BJ15</accession>
<comment type="caution">
    <text evidence="11">The sequence shown here is derived from an EMBL/GenBank/DDBJ whole genome shotgun (WGS) entry which is preliminary data.</text>
</comment>
<comment type="similarity">
    <text evidence="10">Belongs to the PlsX family.</text>
</comment>
<organism evidence="11 12">
    <name type="scientific">Abyssicoccus albus</name>
    <dbReference type="NCBI Taxonomy" id="1817405"/>
    <lineage>
        <taxon>Bacteria</taxon>
        <taxon>Bacillati</taxon>
        <taxon>Bacillota</taxon>
        <taxon>Bacilli</taxon>
        <taxon>Bacillales</taxon>
        <taxon>Abyssicoccaceae</taxon>
    </lineage>
</organism>
<evidence type="ECO:0000256" key="8">
    <source>
        <dbReference type="ARBA" id="ARBA00024069"/>
    </source>
</evidence>
<dbReference type="EC" id="2.3.1.274" evidence="8 10"/>